<dbReference type="PANTHER" id="PTHR30349:SF41">
    <property type="entry name" value="INTEGRASE_RECOMBINASE PROTEIN MJ0367-RELATED"/>
    <property type="match status" value="1"/>
</dbReference>
<dbReference type="Gene3D" id="1.10.150.130">
    <property type="match status" value="1"/>
</dbReference>
<reference evidence="5 6" key="1">
    <citation type="submission" date="2019-02" db="EMBL/GenBank/DDBJ databases">
        <title>Deep-cultivation of Planctomycetes and their phenomic and genomic characterization uncovers novel biology.</title>
        <authorList>
            <person name="Wiegand S."/>
            <person name="Jogler M."/>
            <person name="Boedeker C."/>
            <person name="Pinto D."/>
            <person name="Vollmers J."/>
            <person name="Rivas-Marin E."/>
            <person name="Kohn T."/>
            <person name="Peeters S.H."/>
            <person name="Heuer A."/>
            <person name="Rast P."/>
            <person name="Oberbeckmann S."/>
            <person name="Bunk B."/>
            <person name="Jeske O."/>
            <person name="Meyerdierks A."/>
            <person name="Storesund J.E."/>
            <person name="Kallscheuer N."/>
            <person name="Luecker S."/>
            <person name="Lage O.M."/>
            <person name="Pohl T."/>
            <person name="Merkel B.J."/>
            <person name="Hornburger P."/>
            <person name="Mueller R.-W."/>
            <person name="Bruemmer F."/>
            <person name="Labrenz M."/>
            <person name="Spormann A.M."/>
            <person name="Op den Camp H."/>
            <person name="Overmann J."/>
            <person name="Amann R."/>
            <person name="Jetten M.S.M."/>
            <person name="Mascher T."/>
            <person name="Medema M.H."/>
            <person name="Devos D.P."/>
            <person name="Kaster A.-K."/>
            <person name="Ovreas L."/>
            <person name="Rohde M."/>
            <person name="Galperin M.Y."/>
            <person name="Jogler C."/>
        </authorList>
    </citation>
    <scope>NUCLEOTIDE SEQUENCE [LARGE SCALE GENOMIC DNA]</scope>
    <source>
        <strain evidence="5 6">ETA_A8</strain>
    </source>
</reference>
<comment type="similarity">
    <text evidence="1">Belongs to the 'phage' integrase family.</text>
</comment>
<evidence type="ECO:0000313" key="5">
    <source>
        <dbReference type="EMBL" id="QDU29578.1"/>
    </source>
</evidence>
<keyword evidence="2" id="KW-0238">DNA-binding</keyword>
<dbReference type="PANTHER" id="PTHR30349">
    <property type="entry name" value="PHAGE INTEGRASE-RELATED"/>
    <property type="match status" value="1"/>
</dbReference>
<dbReference type="InterPro" id="IPR010998">
    <property type="entry name" value="Integrase_recombinase_N"/>
</dbReference>
<dbReference type="RefSeq" id="WP_145093583.1">
    <property type="nucleotide sequence ID" value="NZ_CP036274.1"/>
</dbReference>
<dbReference type="GO" id="GO:0015074">
    <property type="term" value="P:DNA integration"/>
    <property type="evidence" value="ECO:0007669"/>
    <property type="project" value="InterPro"/>
</dbReference>
<name>A0A517YH79_9BACT</name>
<dbReference type="InterPro" id="IPR002104">
    <property type="entry name" value="Integrase_catalytic"/>
</dbReference>
<dbReference type="OrthoDB" id="255290at2"/>
<keyword evidence="3" id="KW-0233">DNA recombination</keyword>
<dbReference type="Proteomes" id="UP000315017">
    <property type="component" value="Chromosome"/>
</dbReference>
<evidence type="ECO:0000256" key="2">
    <source>
        <dbReference type="ARBA" id="ARBA00023125"/>
    </source>
</evidence>
<organism evidence="5 6">
    <name type="scientific">Anatilimnocola aggregata</name>
    <dbReference type="NCBI Taxonomy" id="2528021"/>
    <lineage>
        <taxon>Bacteria</taxon>
        <taxon>Pseudomonadati</taxon>
        <taxon>Planctomycetota</taxon>
        <taxon>Planctomycetia</taxon>
        <taxon>Pirellulales</taxon>
        <taxon>Pirellulaceae</taxon>
        <taxon>Anatilimnocola</taxon>
    </lineage>
</organism>
<accession>A0A517YH79</accession>
<dbReference type="PROSITE" id="PS51898">
    <property type="entry name" value="TYR_RECOMBINASE"/>
    <property type="match status" value="1"/>
</dbReference>
<keyword evidence="6" id="KW-1185">Reference proteome</keyword>
<dbReference type="AlphaFoldDB" id="A0A517YH79"/>
<dbReference type="EMBL" id="CP036274">
    <property type="protein sequence ID" value="QDU29578.1"/>
    <property type="molecule type" value="Genomic_DNA"/>
</dbReference>
<dbReference type="Gene3D" id="1.10.443.10">
    <property type="entry name" value="Intergrase catalytic core"/>
    <property type="match status" value="1"/>
</dbReference>
<dbReference type="Pfam" id="PF00589">
    <property type="entry name" value="Phage_integrase"/>
    <property type="match status" value="1"/>
</dbReference>
<dbReference type="GO" id="GO:0006310">
    <property type="term" value="P:DNA recombination"/>
    <property type="evidence" value="ECO:0007669"/>
    <property type="project" value="UniProtKB-KW"/>
</dbReference>
<protein>
    <submittedName>
        <fullName evidence="5">Tyrosine recombinase XerD</fullName>
    </submittedName>
</protein>
<evidence type="ECO:0000259" key="4">
    <source>
        <dbReference type="PROSITE" id="PS51898"/>
    </source>
</evidence>
<dbReference type="KEGG" id="aagg:ETAA8_46920"/>
<feature type="domain" description="Tyr recombinase" evidence="4">
    <location>
        <begin position="175"/>
        <end position="354"/>
    </location>
</feature>
<evidence type="ECO:0000256" key="1">
    <source>
        <dbReference type="ARBA" id="ARBA00008857"/>
    </source>
</evidence>
<dbReference type="SUPFAM" id="SSF56349">
    <property type="entry name" value="DNA breaking-rejoining enzymes"/>
    <property type="match status" value="1"/>
</dbReference>
<evidence type="ECO:0000256" key="3">
    <source>
        <dbReference type="ARBA" id="ARBA00023172"/>
    </source>
</evidence>
<sequence length="369" mass="42853">MRQPHPWYSETRSQGGWFVKLSGEQHFLGKHPPGAAKPVKRYGRWNPPSEILAEYHKLMSVRDTASKTDYTLDTIIALYVEELELENPALAKRYQQILNKLSLFPYKQKRVGKLLVNAELEAIHLESWAKKYKSDQTRRTYITFCKAVMEWAVKKKNLNVPKNPFAEAKVPKVTSRAIVISEDEHQALLKFFENDCFCDFLTAMWFTGARPGELAKVEARHFNDGLWRLDPSEHKTGRVTGKDRIIGVADDLEKIVHRLSKVNPQGPIFRNSQGRPWKISTLHVRFEKAREKGIIRKEVVPYSYRHAWATHALENGRLDLYEVAKALGHQTTQMVMLHYDHSRKNADHLKDIFQRARRSDQSGRERKNS</sequence>
<proteinExistence type="inferred from homology"/>
<dbReference type="InterPro" id="IPR050090">
    <property type="entry name" value="Tyrosine_recombinase_XerCD"/>
</dbReference>
<dbReference type="InterPro" id="IPR011010">
    <property type="entry name" value="DNA_brk_join_enz"/>
</dbReference>
<evidence type="ECO:0000313" key="6">
    <source>
        <dbReference type="Proteomes" id="UP000315017"/>
    </source>
</evidence>
<dbReference type="GO" id="GO:0003677">
    <property type="term" value="F:DNA binding"/>
    <property type="evidence" value="ECO:0007669"/>
    <property type="project" value="UniProtKB-KW"/>
</dbReference>
<gene>
    <name evidence="5" type="primary">xerD_3</name>
    <name evidence="5" type="ORF">ETAA8_46920</name>
</gene>
<dbReference type="InterPro" id="IPR013762">
    <property type="entry name" value="Integrase-like_cat_sf"/>
</dbReference>